<dbReference type="PROSITE" id="PS50294">
    <property type="entry name" value="WD_REPEATS_REGION"/>
    <property type="match status" value="4"/>
</dbReference>
<evidence type="ECO:0000256" key="5">
    <source>
        <dbReference type="ARBA" id="ARBA00039789"/>
    </source>
</evidence>
<dbReference type="OrthoDB" id="674604at2759"/>
<dbReference type="SUPFAM" id="SSF52540">
    <property type="entry name" value="P-loop containing nucleoside triphosphate hydrolases"/>
    <property type="match status" value="1"/>
</dbReference>
<dbReference type="InterPro" id="IPR007111">
    <property type="entry name" value="NACHT_NTPase"/>
</dbReference>
<dbReference type="InterPro" id="IPR001680">
    <property type="entry name" value="WD40_rpt"/>
</dbReference>
<comment type="function">
    <text evidence="6">Involved in mitochondrial fission. Acts as an adapter protein required to form mitochondrial fission complexes. Formation of these complexes is required to promote constriction and fission of the mitochondrial compartment at a late step in mitochondrial division.</text>
</comment>
<dbReference type="PANTHER" id="PTHR22847:SF637">
    <property type="entry name" value="WD REPEAT DOMAIN 5B"/>
    <property type="match status" value="1"/>
</dbReference>
<gene>
    <name evidence="10" type="ORF">SI65_06576</name>
</gene>
<evidence type="ECO:0000313" key="11">
    <source>
        <dbReference type="Proteomes" id="UP000094569"/>
    </source>
</evidence>
<feature type="repeat" description="WD" evidence="7">
    <location>
        <begin position="1020"/>
        <end position="1061"/>
    </location>
</feature>
<dbReference type="STRING" id="573508.A0A1E3BA87"/>
<dbReference type="Gene3D" id="3.40.50.300">
    <property type="entry name" value="P-loop containing nucleotide triphosphate hydrolases"/>
    <property type="match status" value="1"/>
</dbReference>
<keyword evidence="3" id="KW-0677">Repeat</keyword>
<dbReference type="Gene3D" id="2.130.10.10">
    <property type="entry name" value="YVTN repeat-like/Quinoprotein amine dehydrogenase"/>
    <property type="match status" value="1"/>
</dbReference>
<keyword evidence="11" id="KW-1185">Reference proteome</keyword>
<dbReference type="InterPro" id="IPR027417">
    <property type="entry name" value="P-loop_NTPase"/>
</dbReference>
<sequence length="1136" mass="126882">MLQYIKRGKNRLFHGHRKSRNAEQQPSKAKGQVDHTPAVPVSVSSSQLSKETAQLEDTSLPQDLWQSAFDQLDPEEKDILSQMHASDPKRTDQANHPQTADMINNVIQVTKERYEKCQQGGLRISRSTGKDIDLRQLSQKIIDAALSFKEIISTTAGFDPTHHAASAWAVVSLGLTMTKNRFDLRDALFDSSEYLANVLARCAYIEKNFYSADSQEKAEIGHAIVRVYKVVLQYAAEVLAGHKPSVGRWILDTVTAITKQRLLELQTSVKEEEQHLQQWIQLDEHLQHGKNAENILAQIDEVSTSLRNLVQKFNLPIAEGAFYNSYNPYMDSLEALCLPGTRTELLCQVSEWAESSGSKCIFWLNGMAGTGKSTIARTVAQTFRENGQLGASFFFKKGEADRGNARRFMSTIAKQLIAHDQQLASGVLKAIETDPDISEKSLRDQFDMLILQPLQALELNQTTSMVIVIDALDECEHDNEIRIILELLPHVQYSTFIRLKVFLTSRPELPVQLGFKKVDNHQDLVLHELPQPVIEHDIRLYLKDRLSKIKDDNDTLPSNWPGSDRIEKSVRMSIPLFIFAATVCRFIGDGIRSPEERIIAILQSQGVSQSAQMENIYQPVLEQILNPSDENESRKLENEFCDIVGAIILLTAPLSIQSLGELLDVPEGNISFLLKKLHSVLSVPKGVHLPVRILHLSFRDYLLNTESAFHVDEEETHKKIALHCLRVINCGLKHNICCMLSNGTQRIDIPRQTVDQHLSAELQYACRYWVYHVEQSKAQISEVLPLLKKHFLHWLEAMSLMGIIQEAVGMLNTLQSSIGGHTDSEISKFLYDAKRFLLKNIHIIDIAPYQLYCSALIFSPTESIIRKAFEGERFRRIHILPQEESFWSAEIQTLEGHSGWVESVAFSTDGQTVASGSTDHTIKLWDVTTGEERQTLKGHSGPVLSVAFSADGQTVASGSTDETIKLWDTTTGEEHQTLKGHSGSVHSVAFSLDGQTVASGSMDHTIKLWDAVTGEERQTLKGHSGPVLSVAFSADGQTVASGSTDETIKLWDVTTGKERQMLKGHSRSVESVAFLADGRTVTSQASLSDAWVAFGSEKILWLPSEYRAFSSSANRDDILALGYDNGRVFVVGPSTD</sequence>
<dbReference type="PROSITE" id="PS00678">
    <property type="entry name" value="WD_REPEATS_1"/>
    <property type="match status" value="3"/>
</dbReference>
<proteinExistence type="inferred from homology"/>
<evidence type="ECO:0000256" key="3">
    <source>
        <dbReference type="ARBA" id="ARBA00022737"/>
    </source>
</evidence>
<evidence type="ECO:0000313" key="10">
    <source>
        <dbReference type="EMBL" id="ODM17788.1"/>
    </source>
</evidence>
<organism evidence="10 11">
    <name type="scientific">Aspergillus cristatus</name>
    <name type="common">Chinese Fuzhuan brick tea-fermentation fungus</name>
    <name type="synonym">Eurotium cristatum</name>
    <dbReference type="NCBI Taxonomy" id="573508"/>
    <lineage>
        <taxon>Eukaryota</taxon>
        <taxon>Fungi</taxon>
        <taxon>Dikarya</taxon>
        <taxon>Ascomycota</taxon>
        <taxon>Pezizomycotina</taxon>
        <taxon>Eurotiomycetes</taxon>
        <taxon>Eurotiomycetidae</taxon>
        <taxon>Eurotiales</taxon>
        <taxon>Aspergillaceae</taxon>
        <taxon>Aspergillus</taxon>
        <taxon>Aspergillus subgen. Aspergillus</taxon>
    </lineage>
</organism>
<feature type="repeat" description="WD" evidence="7">
    <location>
        <begin position="978"/>
        <end position="1019"/>
    </location>
</feature>
<feature type="compositionally biased region" description="Polar residues" evidence="8">
    <location>
        <begin position="42"/>
        <end position="60"/>
    </location>
</feature>
<dbReference type="SMART" id="SM00320">
    <property type="entry name" value="WD40"/>
    <property type="match status" value="5"/>
</dbReference>
<dbReference type="PROSITE" id="PS50082">
    <property type="entry name" value="WD_REPEATS_2"/>
    <property type="match status" value="4"/>
</dbReference>
<dbReference type="InterPro" id="IPR015943">
    <property type="entry name" value="WD40/YVTN_repeat-like_dom_sf"/>
</dbReference>
<keyword evidence="2 7" id="KW-0853">WD repeat</keyword>
<evidence type="ECO:0000256" key="8">
    <source>
        <dbReference type="SAM" id="MobiDB-lite"/>
    </source>
</evidence>
<evidence type="ECO:0000256" key="7">
    <source>
        <dbReference type="PROSITE-ProRule" id="PRU00221"/>
    </source>
</evidence>
<dbReference type="VEuPathDB" id="FungiDB:SI65_06576"/>
<evidence type="ECO:0000256" key="6">
    <source>
        <dbReference type="ARBA" id="ARBA00043913"/>
    </source>
</evidence>
<evidence type="ECO:0000256" key="4">
    <source>
        <dbReference type="ARBA" id="ARBA00038415"/>
    </source>
</evidence>
<dbReference type="PRINTS" id="PR00320">
    <property type="entry name" value="GPROTEINBRPT"/>
</dbReference>
<feature type="repeat" description="WD" evidence="7">
    <location>
        <begin position="894"/>
        <end position="935"/>
    </location>
</feature>
<dbReference type="Pfam" id="PF24883">
    <property type="entry name" value="NPHP3_N"/>
    <property type="match status" value="1"/>
</dbReference>
<dbReference type="InterPro" id="IPR019775">
    <property type="entry name" value="WD40_repeat_CS"/>
</dbReference>
<protein>
    <recommendedName>
        <fullName evidence="5">Mitochondrial division protein 1</fullName>
    </recommendedName>
</protein>
<dbReference type="EMBL" id="JXNT01000007">
    <property type="protein sequence ID" value="ODM17788.1"/>
    <property type="molecule type" value="Genomic_DNA"/>
</dbReference>
<comment type="similarity">
    <text evidence="4">Belongs to the WD repeat MDV1/CAF4 family.</text>
</comment>
<dbReference type="PROSITE" id="PS50837">
    <property type="entry name" value="NACHT"/>
    <property type="match status" value="1"/>
</dbReference>
<feature type="compositionally biased region" description="Basic residues" evidence="8">
    <location>
        <begin position="1"/>
        <end position="19"/>
    </location>
</feature>
<dbReference type="CDD" id="cd00200">
    <property type="entry name" value="WD40"/>
    <property type="match status" value="1"/>
</dbReference>
<accession>A0A1E3BA87</accession>
<dbReference type="Pfam" id="PF00400">
    <property type="entry name" value="WD40"/>
    <property type="match status" value="4"/>
</dbReference>
<feature type="region of interest" description="Disordered" evidence="8">
    <location>
        <begin position="1"/>
        <end position="60"/>
    </location>
</feature>
<dbReference type="SUPFAM" id="SSF50978">
    <property type="entry name" value="WD40 repeat-like"/>
    <property type="match status" value="1"/>
</dbReference>
<dbReference type="InterPro" id="IPR056884">
    <property type="entry name" value="NPHP3-like_N"/>
</dbReference>
<name>A0A1E3BA87_ASPCR</name>
<dbReference type="GO" id="GO:1990234">
    <property type="term" value="C:transferase complex"/>
    <property type="evidence" value="ECO:0007669"/>
    <property type="project" value="UniProtKB-ARBA"/>
</dbReference>
<dbReference type="InterPro" id="IPR020472">
    <property type="entry name" value="WD40_PAC1"/>
</dbReference>
<feature type="domain" description="NACHT" evidence="9">
    <location>
        <begin position="360"/>
        <end position="507"/>
    </location>
</feature>
<evidence type="ECO:0000256" key="2">
    <source>
        <dbReference type="ARBA" id="ARBA00022574"/>
    </source>
</evidence>
<dbReference type="GO" id="GO:0005634">
    <property type="term" value="C:nucleus"/>
    <property type="evidence" value="ECO:0007669"/>
    <property type="project" value="TreeGrafter"/>
</dbReference>
<dbReference type="PANTHER" id="PTHR22847">
    <property type="entry name" value="WD40 REPEAT PROTEIN"/>
    <property type="match status" value="1"/>
</dbReference>
<feature type="repeat" description="WD" evidence="7">
    <location>
        <begin position="936"/>
        <end position="977"/>
    </location>
</feature>
<dbReference type="GO" id="GO:0005741">
    <property type="term" value="C:mitochondrial outer membrane"/>
    <property type="evidence" value="ECO:0007669"/>
    <property type="project" value="UniProtKB-SubCell"/>
</dbReference>
<dbReference type="Proteomes" id="UP000094569">
    <property type="component" value="Unassembled WGS sequence"/>
</dbReference>
<comment type="subcellular location">
    <subcellularLocation>
        <location evidence="1">Mitochondrion outer membrane</location>
        <topology evidence="1">Peripheral membrane protein</topology>
        <orientation evidence="1">Cytoplasmic side</orientation>
    </subcellularLocation>
</comment>
<evidence type="ECO:0000256" key="1">
    <source>
        <dbReference type="ARBA" id="ARBA00004570"/>
    </source>
</evidence>
<comment type="caution">
    <text evidence="10">The sequence shown here is derived from an EMBL/GenBank/DDBJ whole genome shotgun (WGS) entry which is preliminary data.</text>
</comment>
<evidence type="ECO:0000259" key="9">
    <source>
        <dbReference type="PROSITE" id="PS50837"/>
    </source>
</evidence>
<reference evidence="10 11" key="1">
    <citation type="journal article" date="2016" name="BMC Genomics">
        <title>Comparative genomic and transcriptomic analyses of the Fuzhuan brick tea-fermentation fungus Aspergillus cristatus.</title>
        <authorList>
            <person name="Ge Y."/>
            <person name="Wang Y."/>
            <person name="Liu Y."/>
            <person name="Tan Y."/>
            <person name="Ren X."/>
            <person name="Zhang X."/>
            <person name="Hyde K.D."/>
            <person name="Liu Y."/>
            <person name="Liu Z."/>
        </authorList>
    </citation>
    <scope>NUCLEOTIDE SEQUENCE [LARGE SCALE GENOMIC DNA]</scope>
    <source>
        <strain evidence="10 11">GZAAS20.1005</strain>
    </source>
</reference>
<dbReference type="AlphaFoldDB" id="A0A1E3BA87"/>
<dbReference type="InterPro" id="IPR036322">
    <property type="entry name" value="WD40_repeat_dom_sf"/>
</dbReference>